<organism evidence="6 7">
    <name type="scientific">Entomortierella chlamydospora</name>
    <dbReference type="NCBI Taxonomy" id="101097"/>
    <lineage>
        <taxon>Eukaryota</taxon>
        <taxon>Fungi</taxon>
        <taxon>Fungi incertae sedis</taxon>
        <taxon>Mucoromycota</taxon>
        <taxon>Mortierellomycotina</taxon>
        <taxon>Mortierellomycetes</taxon>
        <taxon>Mortierellales</taxon>
        <taxon>Mortierellaceae</taxon>
        <taxon>Entomortierella</taxon>
    </lineage>
</organism>
<dbReference type="InterPro" id="IPR036465">
    <property type="entry name" value="vWFA_dom_sf"/>
</dbReference>
<reference evidence="6" key="1">
    <citation type="journal article" date="2020" name="Fungal Divers.">
        <title>Resolving the Mortierellaceae phylogeny through synthesis of multi-gene phylogenetics and phylogenomics.</title>
        <authorList>
            <person name="Vandepol N."/>
            <person name="Liber J."/>
            <person name="Desiro A."/>
            <person name="Na H."/>
            <person name="Kennedy M."/>
            <person name="Barry K."/>
            <person name="Grigoriev I.V."/>
            <person name="Miller A.N."/>
            <person name="O'Donnell K."/>
            <person name="Stajich J.E."/>
            <person name="Bonito G."/>
        </authorList>
    </citation>
    <scope>NUCLEOTIDE SEQUENCE</scope>
    <source>
        <strain evidence="6">NRRL 2769</strain>
    </source>
</reference>
<comment type="caution">
    <text evidence="6">The sequence shown here is derived from an EMBL/GenBank/DDBJ whole genome shotgun (WGS) entry which is preliminary data.</text>
</comment>
<dbReference type="InterPro" id="IPR042855">
    <property type="entry name" value="V_SNARE_CC"/>
</dbReference>
<sequence>MTTLPLICGLFYIQPNTRTPRQFLPLVDIEAHSTILETTSRTKLTQTYFNPSEVYNIPELQYTFPLYDGVSVVGFTCRIGDRTIVGQVKEKEKAKKVFKDAVARGEKAALLEQLPEASDVFTTTVGNVPAGATVVVEITYMGELKHDAEVDGIRFTIPTKIMPRYGNYPVELAKGKAKHADGRNIRVTIDVVMAEKSFIKQIQSPSHPIAVSLGINSFAPKADPVMYKASAVLNLESAGLEKDFIIIVAAKDAGIPTAILETHPTIPNQRALMATLVPRFSLPPEKPEVVFICDRSGSMSGSRIQLVKSALKVFLKSIPVGAKFNICSFGSSYSFLWKKSQTYSQSTLEEAINHINTIEANMGGTEMFQPIKATFDQRYKDIPLEVMLLTDGEIWDQERLFAYLNAQVIENKTAARVFTLGIGNGVSHALIEGVAKAGNGFSQSVGEGEKMESKVVRMLKGALTPHVVDYTLEVKYSDGDRMTDVGEDDYEIVEKVTDSLKVNLDLAEKKPASPTVQKPISLFDTTVDPDEDMPVPNDESGESRYSHLPPVAPPKLLQAPHIIPPLYAFNRTCVYLLMGPESSHLKPKSVVLRGTSRHGPLELEIPIQILDTPGETIHQLAARKAIAELEQGRGWITQAVDASGVLLKDKHESQFSDMVEREAVRLGVQFQVQGKWSSFVAVENQQENEKAKEKELLSVTNAAVPPPSYTMTISSASAAPSMAPQAFGGAVPTSGFAAPTFGSATPTSISTTSGFGSPHRRASSGYALPSAPGSACSAPPPPPPAPMAMAMGMSYSSPPPPPPPPMASAIYSSYSEDEELNADEDKEEGNLQMEQMMGVLKSNAEQLNQAGSIQRILERGEKLESLSSKSDDLSISSMAFNSSAKKSKRSSGFGSLFSKPSISSSRNKSEASESKKTSEIKKASSKPALSGSKLEILVELQTFEGCWEWEEQLFSCINILLAQAEKMAKDNGWDQKVVATALAIAYFEKKLAKEKDTWELVTDKAKGWLEGQIGQDQADAALEKAEELIV</sequence>
<dbReference type="Gene3D" id="1.20.5.110">
    <property type="match status" value="1"/>
</dbReference>
<keyword evidence="1" id="KW-0175">Coiled coil</keyword>
<evidence type="ECO:0000259" key="3">
    <source>
        <dbReference type="PROSITE" id="PS50234"/>
    </source>
</evidence>
<accession>A0A9P6MT57</accession>
<dbReference type="Gene3D" id="3.40.50.410">
    <property type="entry name" value="von Willebrand factor, type A domain"/>
    <property type="match status" value="1"/>
</dbReference>
<dbReference type="InterPro" id="IPR013694">
    <property type="entry name" value="VIT"/>
</dbReference>
<dbReference type="Pfam" id="PF13768">
    <property type="entry name" value="VWA_3"/>
    <property type="match status" value="1"/>
</dbReference>
<evidence type="ECO:0000313" key="6">
    <source>
        <dbReference type="EMBL" id="KAG0012461.1"/>
    </source>
</evidence>
<dbReference type="SUPFAM" id="SSF58038">
    <property type="entry name" value="SNARE fusion complex"/>
    <property type="match status" value="1"/>
</dbReference>
<protein>
    <recommendedName>
        <fullName evidence="8">von willebrand domain containing protein</fullName>
    </recommendedName>
</protein>
<evidence type="ECO:0000259" key="5">
    <source>
        <dbReference type="PROSITE" id="PS51468"/>
    </source>
</evidence>
<feature type="region of interest" description="Disordered" evidence="2">
    <location>
        <begin position="749"/>
        <end position="780"/>
    </location>
</feature>
<evidence type="ECO:0000256" key="1">
    <source>
        <dbReference type="PROSITE-ProRule" id="PRU00290"/>
    </source>
</evidence>
<feature type="region of interest" description="Disordered" evidence="2">
    <location>
        <begin position="524"/>
        <end position="545"/>
    </location>
</feature>
<dbReference type="PROSITE" id="PS50234">
    <property type="entry name" value="VWFA"/>
    <property type="match status" value="1"/>
</dbReference>
<dbReference type="Proteomes" id="UP000703661">
    <property type="component" value="Unassembled WGS sequence"/>
</dbReference>
<dbReference type="Pfam" id="PF00957">
    <property type="entry name" value="Synaptobrevin"/>
    <property type="match status" value="1"/>
</dbReference>
<feature type="domain" description="VIT" evidence="5">
    <location>
        <begin position="10"/>
        <end position="142"/>
    </location>
</feature>
<gene>
    <name evidence="6" type="ORF">BGZ80_011715</name>
</gene>
<feature type="compositionally biased region" description="Basic and acidic residues" evidence="2">
    <location>
        <begin position="907"/>
        <end position="922"/>
    </location>
</feature>
<dbReference type="SMART" id="SM00327">
    <property type="entry name" value="VWA"/>
    <property type="match status" value="1"/>
</dbReference>
<proteinExistence type="predicted"/>
<dbReference type="SMART" id="SM00609">
    <property type="entry name" value="VIT"/>
    <property type="match status" value="1"/>
</dbReference>
<dbReference type="PROSITE" id="PS50892">
    <property type="entry name" value="V_SNARE"/>
    <property type="match status" value="1"/>
</dbReference>
<dbReference type="AlphaFoldDB" id="A0A9P6MT57"/>
<dbReference type="InterPro" id="IPR002035">
    <property type="entry name" value="VWF_A"/>
</dbReference>
<name>A0A9P6MT57_9FUNG</name>
<dbReference type="PROSITE" id="PS51468">
    <property type="entry name" value="VIT"/>
    <property type="match status" value="1"/>
</dbReference>
<evidence type="ECO:0008006" key="8">
    <source>
        <dbReference type="Google" id="ProtNLM"/>
    </source>
</evidence>
<dbReference type="SUPFAM" id="SSF53300">
    <property type="entry name" value="vWA-like"/>
    <property type="match status" value="1"/>
</dbReference>
<dbReference type="EMBL" id="JAAAID010000979">
    <property type="protein sequence ID" value="KAG0012461.1"/>
    <property type="molecule type" value="Genomic_DNA"/>
</dbReference>
<keyword evidence="7" id="KW-1185">Reference proteome</keyword>
<evidence type="ECO:0000256" key="2">
    <source>
        <dbReference type="SAM" id="MobiDB-lite"/>
    </source>
</evidence>
<feature type="region of interest" description="Disordered" evidence="2">
    <location>
        <begin position="898"/>
        <end position="924"/>
    </location>
</feature>
<feature type="domain" description="VWFA" evidence="3">
    <location>
        <begin position="288"/>
        <end position="467"/>
    </location>
</feature>
<dbReference type="PANTHER" id="PTHR45737:SF6">
    <property type="entry name" value="VON WILLEBRAND FACTOR A DOMAIN-CONTAINING PROTEIN 5A"/>
    <property type="match status" value="1"/>
</dbReference>
<feature type="domain" description="V-SNARE coiled-coil homology" evidence="4">
    <location>
        <begin position="834"/>
        <end position="894"/>
    </location>
</feature>
<dbReference type="PANTHER" id="PTHR45737">
    <property type="entry name" value="VON WILLEBRAND FACTOR A DOMAIN-CONTAINING PROTEIN 5A"/>
    <property type="match status" value="1"/>
</dbReference>
<dbReference type="Pfam" id="PF08487">
    <property type="entry name" value="VIT"/>
    <property type="match status" value="1"/>
</dbReference>
<evidence type="ECO:0000313" key="7">
    <source>
        <dbReference type="Proteomes" id="UP000703661"/>
    </source>
</evidence>
<evidence type="ECO:0000259" key="4">
    <source>
        <dbReference type="PROSITE" id="PS50892"/>
    </source>
</evidence>